<dbReference type="PANTHER" id="PTHR40056">
    <property type="entry name" value="HYPOTHETICAL CYTOSOLIC PROTEIN"/>
    <property type="match status" value="1"/>
</dbReference>
<dbReference type="AlphaFoldDB" id="A0A2S4DVX8"/>
<accession>A0A2S4DVX8</accession>
<protein>
    <submittedName>
        <fullName evidence="1">Domain of uncharacterized function (DUF1836)</fullName>
    </submittedName>
</protein>
<dbReference type="Proteomes" id="UP000249634">
    <property type="component" value="Chromosome 1"/>
</dbReference>
<gene>
    <name evidence="1" type="ORF">NCTC12958_00751</name>
</gene>
<reference evidence="1 2" key="1">
    <citation type="submission" date="2018-06" db="EMBL/GenBank/DDBJ databases">
        <authorList>
            <consortium name="Pathogen Informatics"/>
            <person name="Doyle S."/>
        </authorList>
    </citation>
    <scope>NUCLEOTIDE SEQUENCE [LARGE SCALE GENOMIC DNA]</scope>
    <source>
        <strain evidence="1 2">NCTC12958</strain>
    </source>
</reference>
<dbReference type="EMBL" id="LS483339">
    <property type="protein sequence ID" value="SQF24562.1"/>
    <property type="molecule type" value="Genomic_DNA"/>
</dbReference>
<organism evidence="1 2">
    <name type="scientific">Streptococcus thermophilus</name>
    <dbReference type="NCBI Taxonomy" id="1308"/>
    <lineage>
        <taxon>Bacteria</taxon>
        <taxon>Bacillati</taxon>
        <taxon>Bacillota</taxon>
        <taxon>Bacilli</taxon>
        <taxon>Lactobacillales</taxon>
        <taxon>Streptococcaceae</taxon>
        <taxon>Streptococcus</taxon>
    </lineage>
</organism>
<dbReference type="PANTHER" id="PTHR40056:SF1">
    <property type="entry name" value="DUF1836 DOMAIN-CONTAINING PROTEIN"/>
    <property type="match status" value="1"/>
</dbReference>
<dbReference type="InterPro" id="IPR014975">
    <property type="entry name" value="DUF1836"/>
</dbReference>
<sequence>MTTQQYPLWEELPEIELYLDQVLLYVNQVTQSTLGPNEKGLTASMVNNYVKHGHIAKSIKKNIMLLR</sequence>
<evidence type="ECO:0000313" key="1">
    <source>
        <dbReference type="EMBL" id="SQF24562.1"/>
    </source>
</evidence>
<proteinExistence type="predicted"/>
<dbReference type="Pfam" id="PF08876">
    <property type="entry name" value="DUF1836"/>
    <property type="match status" value="1"/>
</dbReference>
<evidence type="ECO:0000313" key="2">
    <source>
        <dbReference type="Proteomes" id="UP000249634"/>
    </source>
</evidence>
<name>A0A2S4DVX8_STRTR</name>